<protein>
    <submittedName>
        <fullName evidence="1">Uncharacterized protein</fullName>
    </submittedName>
</protein>
<keyword evidence="2" id="KW-1185">Reference proteome</keyword>
<organism evidence="1 2">
    <name type="scientific">Arsenicicoccus bolidensis</name>
    <dbReference type="NCBI Taxonomy" id="229480"/>
    <lineage>
        <taxon>Bacteria</taxon>
        <taxon>Bacillati</taxon>
        <taxon>Actinomycetota</taxon>
        <taxon>Actinomycetes</taxon>
        <taxon>Micrococcales</taxon>
        <taxon>Intrasporangiaceae</taxon>
        <taxon>Arsenicicoccus</taxon>
    </lineage>
</organism>
<dbReference type="EMBL" id="JAKRCV010000015">
    <property type="protein sequence ID" value="MCG7321583.1"/>
    <property type="molecule type" value="Genomic_DNA"/>
</dbReference>
<proteinExistence type="predicted"/>
<sequence length="65" mass="6649">MAGAALDVVAVLDALEADWLEPDEPDEPCPVDGLPACVPPPPPQATSSRATGAAINIFGDLICQH</sequence>
<gene>
    <name evidence="1" type="ORF">MHL29_06705</name>
</gene>
<reference evidence="1 2" key="1">
    <citation type="submission" date="2022-02" db="EMBL/GenBank/DDBJ databases">
        <title>Uncovering new skin microbiome diversity through culturing and metagenomics.</title>
        <authorList>
            <person name="Conlan S."/>
            <person name="Deming C."/>
            <person name="Nisc Comparative Sequencing Program N."/>
            <person name="Segre J.A."/>
        </authorList>
    </citation>
    <scope>NUCLEOTIDE SEQUENCE [LARGE SCALE GENOMIC DNA]</scope>
    <source>
        <strain evidence="1 2">ACRQZ</strain>
    </source>
</reference>
<accession>A0ABS9Q3C6</accession>
<evidence type="ECO:0000313" key="1">
    <source>
        <dbReference type="EMBL" id="MCG7321583.1"/>
    </source>
</evidence>
<dbReference type="Proteomes" id="UP001521931">
    <property type="component" value="Unassembled WGS sequence"/>
</dbReference>
<comment type="caution">
    <text evidence="1">The sequence shown here is derived from an EMBL/GenBank/DDBJ whole genome shotgun (WGS) entry which is preliminary data.</text>
</comment>
<name>A0ABS9Q3C6_9MICO</name>
<evidence type="ECO:0000313" key="2">
    <source>
        <dbReference type="Proteomes" id="UP001521931"/>
    </source>
</evidence>
<dbReference type="RefSeq" id="WP_239263351.1">
    <property type="nucleotide sequence ID" value="NZ_DAMCVA010000210.1"/>
</dbReference>